<dbReference type="FunFam" id="3.30.70.270:FF:000001">
    <property type="entry name" value="Diguanylate cyclase domain protein"/>
    <property type="match status" value="1"/>
</dbReference>
<keyword evidence="4" id="KW-1133">Transmembrane helix</keyword>
<reference evidence="6 7" key="1">
    <citation type="submission" date="2020-02" db="EMBL/GenBank/DDBJ databases">
        <authorList>
            <person name="Zhang X.-Y."/>
        </authorList>
    </citation>
    <scope>NUCLEOTIDE SEQUENCE [LARGE SCALE GENOMIC DNA]</scope>
    <source>
        <strain evidence="6 7">C33</strain>
    </source>
</reference>
<feature type="transmembrane region" description="Helical" evidence="4">
    <location>
        <begin position="21"/>
        <end position="42"/>
    </location>
</feature>
<keyword evidence="4" id="KW-0812">Transmembrane</keyword>
<keyword evidence="4" id="KW-0472">Membrane</keyword>
<dbReference type="GO" id="GO:1902201">
    <property type="term" value="P:negative regulation of bacterial-type flagellum-dependent cell motility"/>
    <property type="evidence" value="ECO:0007669"/>
    <property type="project" value="TreeGrafter"/>
</dbReference>
<protein>
    <recommendedName>
        <fullName evidence="2">diguanylate cyclase</fullName>
        <ecNumber evidence="2">2.7.7.65</ecNumber>
    </recommendedName>
</protein>
<sequence length="339" mass="37851">MGSQRAKNPQYTRFYRIRERLSGDFHLLLMAVFLGLATASLLPFLLYRMVTGEYTVAAVNGVTLLLLISAFAYSWVTGRTEGTRRMAVVYLGLACFVLVNVVGHVPYWVYPIVVANFMLVGWRFALIVNISMVVAVTLGAPFFQDASEAITFLGSVIMVGLFSMIFVVNTNFHRDRLSEMVSRDALTGALNRRVLRDDLTDAIARSKRHRHPVAVALLDLDNFKQVNDTQGHEVGDQVLIDLTRIVDSQSRKSDRFYRLGGEEFVLLLDYTDREGAETALGKLSALLRSGLRSPTGPVTVSIGVAIHEPQETWSQWLARADQAMYHAKSEGKDRVVFAD</sequence>
<comment type="cofactor">
    <cofactor evidence="1">
        <name>Mg(2+)</name>
        <dbReference type="ChEBI" id="CHEBI:18420"/>
    </cofactor>
</comment>
<evidence type="ECO:0000313" key="7">
    <source>
        <dbReference type="Proteomes" id="UP000484885"/>
    </source>
</evidence>
<dbReference type="InterPro" id="IPR000160">
    <property type="entry name" value="GGDEF_dom"/>
</dbReference>
<feature type="domain" description="GGDEF" evidence="5">
    <location>
        <begin position="211"/>
        <end position="339"/>
    </location>
</feature>
<proteinExistence type="predicted"/>
<dbReference type="PANTHER" id="PTHR45138">
    <property type="entry name" value="REGULATORY COMPONENTS OF SENSORY TRANSDUCTION SYSTEM"/>
    <property type="match status" value="1"/>
</dbReference>
<gene>
    <name evidence="6" type="ORF">G3I74_05795</name>
</gene>
<dbReference type="Pfam" id="PF00990">
    <property type="entry name" value="GGDEF"/>
    <property type="match status" value="1"/>
</dbReference>
<evidence type="ECO:0000259" key="5">
    <source>
        <dbReference type="PROSITE" id="PS50887"/>
    </source>
</evidence>
<dbReference type="InterPro" id="IPR029787">
    <property type="entry name" value="Nucleotide_cyclase"/>
</dbReference>
<feature type="transmembrane region" description="Helical" evidence="4">
    <location>
        <begin position="150"/>
        <end position="168"/>
    </location>
</feature>
<feature type="transmembrane region" description="Helical" evidence="4">
    <location>
        <begin position="122"/>
        <end position="143"/>
    </location>
</feature>
<dbReference type="Proteomes" id="UP000484885">
    <property type="component" value="Unassembled WGS sequence"/>
</dbReference>
<evidence type="ECO:0000256" key="4">
    <source>
        <dbReference type="SAM" id="Phobius"/>
    </source>
</evidence>
<dbReference type="GO" id="GO:0005886">
    <property type="term" value="C:plasma membrane"/>
    <property type="evidence" value="ECO:0007669"/>
    <property type="project" value="TreeGrafter"/>
</dbReference>
<dbReference type="InterPro" id="IPR043128">
    <property type="entry name" value="Rev_trsase/Diguanyl_cyclase"/>
</dbReference>
<evidence type="ECO:0000313" key="6">
    <source>
        <dbReference type="EMBL" id="NDY95239.1"/>
    </source>
</evidence>
<dbReference type="NCBIfam" id="TIGR00254">
    <property type="entry name" value="GGDEF"/>
    <property type="match status" value="1"/>
</dbReference>
<organism evidence="6 7">
    <name type="scientific">Wenzhouxiangella limi</name>
    <dbReference type="NCBI Taxonomy" id="2707351"/>
    <lineage>
        <taxon>Bacteria</taxon>
        <taxon>Pseudomonadati</taxon>
        <taxon>Pseudomonadota</taxon>
        <taxon>Gammaproteobacteria</taxon>
        <taxon>Chromatiales</taxon>
        <taxon>Wenzhouxiangellaceae</taxon>
        <taxon>Wenzhouxiangella</taxon>
    </lineage>
</organism>
<dbReference type="Gene3D" id="3.30.70.270">
    <property type="match status" value="1"/>
</dbReference>
<dbReference type="SMART" id="SM00267">
    <property type="entry name" value="GGDEF"/>
    <property type="match status" value="1"/>
</dbReference>
<evidence type="ECO:0000256" key="2">
    <source>
        <dbReference type="ARBA" id="ARBA00012528"/>
    </source>
</evidence>
<keyword evidence="7" id="KW-1185">Reference proteome</keyword>
<dbReference type="InterPro" id="IPR050469">
    <property type="entry name" value="Diguanylate_Cyclase"/>
</dbReference>
<feature type="transmembrane region" description="Helical" evidence="4">
    <location>
        <begin position="88"/>
        <end position="110"/>
    </location>
</feature>
<name>A0A845VD91_9GAMM</name>
<dbReference type="CDD" id="cd01949">
    <property type="entry name" value="GGDEF"/>
    <property type="match status" value="1"/>
</dbReference>
<evidence type="ECO:0000256" key="3">
    <source>
        <dbReference type="ARBA" id="ARBA00034247"/>
    </source>
</evidence>
<accession>A0A845VD91</accession>
<dbReference type="SUPFAM" id="SSF55073">
    <property type="entry name" value="Nucleotide cyclase"/>
    <property type="match status" value="1"/>
</dbReference>
<comment type="caution">
    <text evidence="6">The sequence shown here is derived from an EMBL/GenBank/DDBJ whole genome shotgun (WGS) entry which is preliminary data.</text>
</comment>
<feature type="transmembrane region" description="Helical" evidence="4">
    <location>
        <begin position="54"/>
        <end position="76"/>
    </location>
</feature>
<evidence type="ECO:0000256" key="1">
    <source>
        <dbReference type="ARBA" id="ARBA00001946"/>
    </source>
</evidence>
<dbReference type="GO" id="GO:0043709">
    <property type="term" value="P:cell adhesion involved in single-species biofilm formation"/>
    <property type="evidence" value="ECO:0007669"/>
    <property type="project" value="TreeGrafter"/>
</dbReference>
<dbReference type="PANTHER" id="PTHR45138:SF9">
    <property type="entry name" value="DIGUANYLATE CYCLASE DGCM-RELATED"/>
    <property type="match status" value="1"/>
</dbReference>
<dbReference type="AlphaFoldDB" id="A0A845VD91"/>
<dbReference type="GO" id="GO:0052621">
    <property type="term" value="F:diguanylate cyclase activity"/>
    <property type="evidence" value="ECO:0007669"/>
    <property type="project" value="UniProtKB-EC"/>
</dbReference>
<dbReference type="PROSITE" id="PS50887">
    <property type="entry name" value="GGDEF"/>
    <property type="match status" value="1"/>
</dbReference>
<dbReference type="EMBL" id="JAAGSC010000039">
    <property type="protein sequence ID" value="NDY95239.1"/>
    <property type="molecule type" value="Genomic_DNA"/>
</dbReference>
<comment type="catalytic activity">
    <reaction evidence="3">
        <text>2 GTP = 3',3'-c-di-GMP + 2 diphosphate</text>
        <dbReference type="Rhea" id="RHEA:24898"/>
        <dbReference type="ChEBI" id="CHEBI:33019"/>
        <dbReference type="ChEBI" id="CHEBI:37565"/>
        <dbReference type="ChEBI" id="CHEBI:58805"/>
        <dbReference type="EC" id="2.7.7.65"/>
    </reaction>
</comment>
<dbReference type="EC" id="2.7.7.65" evidence="2"/>